<dbReference type="STRING" id="529505.SAMN05421761_102288"/>
<sequence>MKEGLKKQYLWAVFFLGMFLLNYPVLSIYDIPEVWFGIPVLYFFVFAFWVLLIVLTFWAVRKSERDKHV</sequence>
<protein>
    <recommendedName>
        <fullName evidence="4">DUF3311 domain-containing protein</fullName>
    </recommendedName>
</protein>
<proteinExistence type="predicted"/>
<evidence type="ECO:0000313" key="3">
    <source>
        <dbReference type="Proteomes" id="UP000186026"/>
    </source>
</evidence>
<evidence type="ECO:0008006" key="4">
    <source>
        <dbReference type="Google" id="ProtNLM"/>
    </source>
</evidence>
<dbReference type="AlphaFoldDB" id="A0A1N7KRI8"/>
<dbReference type="RefSeq" id="WP_076498623.1">
    <property type="nucleotide sequence ID" value="NZ_FTOP01000002.1"/>
</dbReference>
<keyword evidence="3" id="KW-1185">Reference proteome</keyword>
<reference evidence="3" key="1">
    <citation type="submission" date="2017-01" db="EMBL/GenBank/DDBJ databases">
        <authorList>
            <person name="Varghese N."/>
            <person name="Submissions S."/>
        </authorList>
    </citation>
    <scope>NUCLEOTIDE SEQUENCE [LARGE SCALE GENOMIC DNA]</scope>
    <source>
        <strain evidence="3">DSM 46698</strain>
    </source>
</reference>
<keyword evidence="1" id="KW-0812">Transmembrane</keyword>
<feature type="transmembrane region" description="Helical" evidence="1">
    <location>
        <begin position="9"/>
        <end position="29"/>
    </location>
</feature>
<evidence type="ECO:0000313" key="2">
    <source>
        <dbReference type="EMBL" id="SIS64165.1"/>
    </source>
</evidence>
<feature type="transmembrane region" description="Helical" evidence="1">
    <location>
        <begin position="35"/>
        <end position="60"/>
    </location>
</feature>
<keyword evidence="1" id="KW-1133">Transmembrane helix</keyword>
<dbReference type="OrthoDB" id="839900at2"/>
<keyword evidence="1" id="KW-0472">Membrane</keyword>
<name>A0A1N7KRI8_9BACT</name>
<evidence type="ECO:0000256" key="1">
    <source>
        <dbReference type="SAM" id="Phobius"/>
    </source>
</evidence>
<organism evidence="2 3">
    <name type="scientific">Belliella pelovolcani</name>
    <dbReference type="NCBI Taxonomy" id="529505"/>
    <lineage>
        <taxon>Bacteria</taxon>
        <taxon>Pseudomonadati</taxon>
        <taxon>Bacteroidota</taxon>
        <taxon>Cytophagia</taxon>
        <taxon>Cytophagales</taxon>
        <taxon>Cyclobacteriaceae</taxon>
        <taxon>Belliella</taxon>
    </lineage>
</organism>
<accession>A0A1N7KRI8</accession>
<gene>
    <name evidence="2" type="ORF">SAMN05421761_102288</name>
</gene>
<dbReference type="EMBL" id="FTOP01000002">
    <property type="protein sequence ID" value="SIS64165.1"/>
    <property type="molecule type" value="Genomic_DNA"/>
</dbReference>
<dbReference type="Proteomes" id="UP000186026">
    <property type="component" value="Unassembled WGS sequence"/>
</dbReference>